<feature type="transmembrane region" description="Helical" evidence="1">
    <location>
        <begin position="192"/>
        <end position="214"/>
    </location>
</feature>
<feature type="transmembrane region" description="Helical" evidence="1">
    <location>
        <begin position="16"/>
        <end position="34"/>
    </location>
</feature>
<sequence length="216" mass="23779">MNGTVFINRLSNRSRLAISASAGLLTAVVLEIGTSRPSVHIMAVWLAFSLTQLFFSWFTILTCRVDELKKNAKDQDSGRAVLSLFMLLTTAVSLLGIVLLYVSADQKTGSELALHVVMTLSSVGTAWAVVHTTFAFKYANLHYSLNGLDFPGKGEPDYLDFVYFSFVIGTTFQVSDVAILDRKIRRTALVHGVLSFMFNTTILALSINIISSMVQR</sequence>
<keyword evidence="1" id="KW-0472">Membrane</keyword>
<feature type="transmembrane region" description="Helical" evidence="1">
    <location>
        <begin position="80"/>
        <end position="102"/>
    </location>
</feature>
<evidence type="ECO:0000313" key="2">
    <source>
        <dbReference type="EMBL" id="SHG37652.1"/>
    </source>
</evidence>
<keyword evidence="1" id="KW-0812">Transmembrane</keyword>
<protein>
    <submittedName>
        <fullName evidence="2">Uncharacterized membrane protein</fullName>
    </submittedName>
</protein>
<evidence type="ECO:0000313" key="3">
    <source>
        <dbReference type="Proteomes" id="UP000184071"/>
    </source>
</evidence>
<organism evidence="2 3">
    <name type="scientific">Flavobacterium defluvii</name>
    <dbReference type="NCBI Taxonomy" id="370979"/>
    <lineage>
        <taxon>Bacteria</taxon>
        <taxon>Pseudomonadati</taxon>
        <taxon>Bacteroidota</taxon>
        <taxon>Flavobacteriia</taxon>
        <taxon>Flavobacteriales</taxon>
        <taxon>Flavobacteriaceae</taxon>
        <taxon>Flavobacterium</taxon>
    </lineage>
</organism>
<evidence type="ECO:0000256" key="1">
    <source>
        <dbReference type="SAM" id="Phobius"/>
    </source>
</evidence>
<dbReference type="Proteomes" id="UP000184071">
    <property type="component" value="Unassembled WGS sequence"/>
</dbReference>
<keyword evidence="3" id="KW-1185">Reference proteome</keyword>
<feature type="transmembrane region" description="Helical" evidence="1">
    <location>
        <begin position="41"/>
        <end position="60"/>
    </location>
</feature>
<gene>
    <name evidence="2" type="ORF">SAMN05443663_102660</name>
</gene>
<dbReference type="AlphaFoldDB" id="A0A1M5JAR6"/>
<keyword evidence="1" id="KW-1133">Transmembrane helix</keyword>
<reference evidence="3" key="1">
    <citation type="submission" date="2016-11" db="EMBL/GenBank/DDBJ databases">
        <authorList>
            <person name="Varghese N."/>
            <person name="Submissions S."/>
        </authorList>
    </citation>
    <scope>NUCLEOTIDE SEQUENCE [LARGE SCALE GENOMIC DNA]</scope>
    <source>
        <strain evidence="3">DSM 17963</strain>
    </source>
</reference>
<feature type="transmembrane region" description="Helical" evidence="1">
    <location>
        <begin position="114"/>
        <end position="136"/>
    </location>
</feature>
<dbReference type="EMBL" id="FQWC01000002">
    <property type="protein sequence ID" value="SHG37652.1"/>
    <property type="molecule type" value="Genomic_DNA"/>
</dbReference>
<dbReference type="STRING" id="370979.SAMN05443663_102660"/>
<dbReference type="OrthoDB" id="64737at2"/>
<proteinExistence type="predicted"/>
<accession>A0A1M5JAR6</accession>
<name>A0A1M5JAR6_9FLAO</name>
<dbReference type="InterPro" id="IPR009781">
    <property type="entry name" value="DUF1345"/>
</dbReference>
<dbReference type="Pfam" id="PF07077">
    <property type="entry name" value="DUF1345"/>
    <property type="match status" value="1"/>
</dbReference>
<dbReference type="RefSeq" id="WP_073414763.1">
    <property type="nucleotide sequence ID" value="NZ_FQWC01000002.1"/>
</dbReference>